<dbReference type="PROSITE" id="PS50404">
    <property type="entry name" value="GST_NTER"/>
    <property type="match status" value="1"/>
</dbReference>
<protein>
    <recommendedName>
        <fullName evidence="5">GST N-terminal domain-containing protein</fullName>
    </recommendedName>
</protein>
<proteinExistence type="predicted"/>
<dbReference type="OrthoDB" id="202840at2759"/>
<feature type="domain" description="GST N-terminal" evidence="1">
    <location>
        <begin position="15"/>
        <end position="94"/>
    </location>
</feature>
<dbReference type="InterPro" id="IPR036249">
    <property type="entry name" value="Thioredoxin-like_sf"/>
</dbReference>
<dbReference type="PROSITE" id="PS50405">
    <property type="entry name" value="GST_CTER"/>
    <property type="match status" value="1"/>
</dbReference>
<dbReference type="SFLD" id="SFLDG00358">
    <property type="entry name" value="Main_(cytGST)"/>
    <property type="match status" value="1"/>
</dbReference>
<dbReference type="InterPro" id="IPR040079">
    <property type="entry name" value="Glutathione_S-Trfase"/>
</dbReference>
<evidence type="ECO:0000313" key="3">
    <source>
        <dbReference type="EMBL" id="KIV83133.1"/>
    </source>
</evidence>
<evidence type="ECO:0008006" key="5">
    <source>
        <dbReference type="Google" id="ProtNLM"/>
    </source>
</evidence>
<dbReference type="Gene3D" id="1.20.1050.10">
    <property type="match status" value="1"/>
</dbReference>
<dbReference type="InterPro" id="IPR010987">
    <property type="entry name" value="Glutathione-S-Trfase_C-like"/>
</dbReference>
<dbReference type="SUPFAM" id="SSF47616">
    <property type="entry name" value="GST C-terminal domain-like"/>
    <property type="match status" value="1"/>
</dbReference>
<evidence type="ECO:0000259" key="1">
    <source>
        <dbReference type="PROSITE" id="PS50404"/>
    </source>
</evidence>
<dbReference type="GO" id="GO:0005737">
    <property type="term" value="C:cytoplasm"/>
    <property type="evidence" value="ECO:0007669"/>
    <property type="project" value="TreeGrafter"/>
</dbReference>
<feature type="domain" description="GST C-terminal" evidence="2">
    <location>
        <begin position="99"/>
        <end position="242"/>
    </location>
</feature>
<sequence>MATNGTHATNGSKEPEIILYTNHGCPWAHRAHIAIKELGLKYEEKIIDLDRPREPWYLEVNPRGLVPSINYNGDIITESAVVTQFLADAHPSHLLPPSNSEGAALFRARVAFFADTFVSKAPPQIMAGQRAQDEAGKDEAAEALVAVVAKEIEPLFTWDKAAGPYFGGNKRLTLAEALTAPFVLRLLALSKPEYELLSTKIPALLEEKTPRFHAWAQKLVQEESVTYIFDEKKVAARTKARFAKLAAEKKL</sequence>
<dbReference type="STRING" id="1016849.A0A0D1Z8P5"/>
<dbReference type="CDD" id="cd00570">
    <property type="entry name" value="GST_N_family"/>
    <property type="match status" value="1"/>
</dbReference>
<evidence type="ECO:0000259" key="2">
    <source>
        <dbReference type="PROSITE" id="PS50405"/>
    </source>
</evidence>
<name>A0A0D1Z8P5_9EURO</name>
<evidence type="ECO:0000313" key="4">
    <source>
        <dbReference type="Proteomes" id="UP000053599"/>
    </source>
</evidence>
<dbReference type="Gene3D" id="3.40.30.10">
    <property type="entry name" value="Glutaredoxin"/>
    <property type="match status" value="1"/>
</dbReference>
<dbReference type="InterPro" id="IPR050983">
    <property type="entry name" value="GST_Omega/HSP26"/>
</dbReference>
<gene>
    <name evidence="3" type="ORF">PV11_05186</name>
</gene>
<dbReference type="SFLD" id="SFLDS00019">
    <property type="entry name" value="Glutathione_Transferase_(cytos"/>
    <property type="match status" value="1"/>
</dbReference>
<accession>A0A0D1Z8P5</accession>
<dbReference type="Proteomes" id="UP000053599">
    <property type="component" value="Unassembled WGS sequence"/>
</dbReference>
<organism evidence="3 4">
    <name type="scientific">Exophiala sideris</name>
    <dbReference type="NCBI Taxonomy" id="1016849"/>
    <lineage>
        <taxon>Eukaryota</taxon>
        <taxon>Fungi</taxon>
        <taxon>Dikarya</taxon>
        <taxon>Ascomycota</taxon>
        <taxon>Pezizomycotina</taxon>
        <taxon>Eurotiomycetes</taxon>
        <taxon>Chaetothyriomycetidae</taxon>
        <taxon>Chaetothyriales</taxon>
        <taxon>Herpotrichiellaceae</taxon>
        <taxon>Exophiala</taxon>
    </lineage>
</organism>
<dbReference type="Pfam" id="PF13409">
    <property type="entry name" value="GST_N_2"/>
    <property type="match status" value="1"/>
</dbReference>
<dbReference type="HOGENOM" id="CLU_074611_0_0_1"/>
<dbReference type="AlphaFoldDB" id="A0A0D1Z8P5"/>
<dbReference type="PANTHER" id="PTHR43968">
    <property type="match status" value="1"/>
</dbReference>
<dbReference type="InterPro" id="IPR004045">
    <property type="entry name" value="Glutathione_S-Trfase_N"/>
</dbReference>
<dbReference type="EMBL" id="KN846952">
    <property type="protein sequence ID" value="KIV83133.1"/>
    <property type="molecule type" value="Genomic_DNA"/>
</dbReference>
<dbReference type="PANTHER" id="PTHR43968:SF8">
    <property type="entry name" value="S-TRANSFERASE, PUTATIVE (AFU_ORTHOLOGUE AFUA_2G00590)-RELATED"/>
    <property type="match status" value="1"/>
</dbReference>
<dbReference type="SUPFAM" id="SSF52833">
    <property type="entry name" value="Thioredoxin-like"/>
    <property type="match status" value="1"/>
</dbReference>
<reference evidence="3 4" key="1">
    <citation type="submission" date="2015-01" db="EMBL/GenBank/DDBJ databases">
        <title>The Genome Sequence of Exophiala sideris CBS121828.</title>
        <authorList>
            <consortium name="The Broad Institute Genomics Platform"/>
            <person name="Cuomo C."/>
            <person name="de Hoog S."/>
            <person name="Gorbushina A."/>
            <person name="Stielow B."/>
            <person name="Teixiera M."/>
            <person name="Abouelleil A."/>
            <person name="Chapman S.B."/>
            <person name="Priest M."/>
            <person name="Young S.K."/>
            <person name="Wortman J."/>
            <person name="Nusbaum C."/>
            <person name="Birren B."/>
        </authorList>
    </citation>
    <scope>NUCLEOTIDE SEQUENCE [LARGE SCALE GENOMIC DNA]</scope>
    <source>
        <strain evidence="3 4">CBS 121828</strain>
    </source>
</reference>
<dbReference type="InterPro" id="IPR036282">
    <property type="entry name" value="Glutathione-S-Trfase_C_sf"/>
</dbReference>